<proteinExistence type="predicted"/>
<evidence type="ECO:0008006" key="6">
    <source>
        <dbReference type="Google" id="ProtNLM"/>
    </source>
</evidence>
<feature type="region of interest" description="Disordered" evidence="1">
    <location>
        <begin position="92"/>
        <end position="114"/>
    </location>
</feature>
<dbReference type="SUPFAM" id="SSF82708">
    <property type="entry name" value="R3H domain"/>
    <property type="match status" value="1"/>
</dbReference>
<dbReference type="InterPro" id="IPR051189">
    <property type="entry name" value="Splicing_assoc_domain"/>
</dbReference>
<reference evidence="4" key="2">
    <citation type="submission" date="2022-01" db="EMBL/GenBank/DDBJ databases">
        <authorList>
            <person name="Hirooka S."/>
            <person name="Miyagishima S.Y."/>
        </authorList>
    </citation>
    <scope>NUCLEOTIDE SEQUENCE</scope>
    <source>
        <strain evidence="4">NBRC 102759</strain>
    </source>
</reference>
<feature type="compositionally biased region" description="Polar residues" evidence="1">
    <location>
        <begin position="92"/>
        <end position="103"/>
    </location>
</feature>
<dbReference type="InterPro" id="IPR000467">
    <property type="entry name" value="G_patch_dom"/>
</dbReference>
<reference evidence="4" key="1">
    <citation type="journal article" date="2022" name="Proc. Natl. Acad. Sci. U.S.A.">
        <title>Life cycle and functional genomics of the unicellular red alga Galdieria for elucidating algal and plant evolution and industrial use.</title>
        <authorList>
            <person name="Hirooka S."/>
            <person name="Itabashi T."/>
            <person name="Ichinose T.M."/>
            <person name="Onuma R."/>
            <person name="Fujiwara T."/>
            <person name="Yamashita S."/>
            <person name="Jong L.W."/>
            <person name="Tomita R."/>
            <person name="Iwane A.H."/>
            <person name="Miyagishima S.Y."/>
        </authorList>
    </citation>
    <scope>NUCLEOTIDE SEQUENCE</scope>
    <source>
        <strain evidence="4">NBRC 102759</strain>
    </source>
</reference>
<dbReference type="SMART" id="SM00393">
    <property type="entry name" value="R3H"/>
    <property type="match status" value="1"/>
</dbReference>
<dbReference type="PROSITE" id="PS51061">
    <property type="entry name" value="R3H"/>
    <property type="match status" value="1"/>
</dbReference>
<protein>
    <recommendedName>
        <fullName evidence="6">G-patch domain-containing protein</fullName>
    </recommendedName>
</protein>
<evidence type="ECO:0000259" key="3">
    <source>
        <dbReference type="PROSITE" id="PS51061"/>
    </source>
</evidence>
<dbReference type="PANTHER" id="PTHR14195">
    <property type="entry name" value="G PATCH DOMAIN CONTAINING PROTEIN 2"/>
    <property type="match status" value="1"/>
</dbReference>
<organism evidence="4 5">
    <name type="scientific">Galdieria partita</name>
    <dbReference type="NCBI Taxonomy" id="83374"/>
    <lineage>
        <taxon>Eukaryota</taxon>
        <taxon>Rhodophyta</taxon>
        <taxon>Bangiophyceae</taxon>
        <taxon>Galdieriales</taxon>
        <taxon>Galdieriaceae</taxon>
        <taxon>Galdieria</taxon>
    </lineage>
</organism>
<dbReference type="PROSITE" id="PS50174">
    <property type="entry name" value="G_PATCH"/>
    <property type="match status" value="1"/>
</dbReference>
<feature type="domain" description="G-patch" evidence="2">
    <location>
        <begin position="452"/>
        <end position="501"/>
    </location>
</feature>
<evidence type="ECO:0000313" key="5">
    <source>
        <dbReference type="Proteomes" id="UP001061958"/>
    </source>
</evidence>
<evidence type="ECO:0000256" key="1">
    <source>
        <dbReference type="SAM" id="MobiDB-lite"/>
    </source>
</evidence>
<dbReference type="GO" id="GO:0003676">
    <property type="term" value="F:nucleic acid binding"/>
    <property type="evidence" value="ECO:0007669"/>
    <property type="project" value="UniProtKB-UniRule"/>
</dbReference>
<feature type="region of interest" description="Disordered" evidence="1">
    <location>
        <begin position="467"/>
        <end position="503"/>
    </location>
</feature>
<dbReference type="CDD" id="cd02325">
    <property type="entry name" value="R3H"/>
    <property type="match status" value="1"/>
</dbReference>
<dbReference type="Pfam" id="PF01424">
    <property type="entry name" value="R3H"/>
    <property type="match status" value="1"/>
</dbReference>
<accession>A0A9C7Q2Q1</accession>
<evidence type="ECO:0000259" key="2">
    <source>
        <dbReference type="PROSITE" id="PS50174"/>
    </source>
</evidence>
<name>A0A9C7Q2Q1_9RHOD</name>
<evidence type="ECO:0000313" key="4">
    <source>
        <dbReference type="EMBL" id="GJQ14097.1"/>
    </source>
</evidence>
<keyword evidence="5" id="KW-1185">Reference proteome</keyword>
<dbReference type="Proteomes" id="UP001061958">
    <property type="component" value="Unassembled WGS sequence"/>
</dbReference>
<dbReference type="Pfam" id="PF01585">
    <property type="entry name" value="G-patch"/>
    <property type="match status" value="1"/>
</dbReference>
<feature type="domain" description="R3H" evidence="3">
    <location>
        <begin position="326"/>
        <end position="389"/>
    </location>
</feature>
<dbReference type="SMART" id="SM00443">
    <property type="entry name" value="G_patch"/>
    <property type="match status" value="1"/>
</dbReference>
<sequence length="503" mass="57895">MTRRRGGRRTRHIYKKRFEEHVVYNTGNKMKPVSFSKRETMFSDSQDSENGSFGDSLDSDIVTDYVENLELNGENTLQVVDVEKYTELQRDLTPSPNLSISNDTSEEDLSDSSKVDIKWEDYEESDTCSNQVSNVCEAVPSESDEALESFDSEAIHQMTDEEALEYIQYLKQKIQKIKQILKTRSETDPSSERQKDFDLVSVTNRNKLEKSFAKDDNWLIYGLSNDSKYFEEKFSRPFAQSKQRFRRLDRQATFVKENRRSHKKQSMNTLETMKGLDWSQFPISRSGMKKHLQRLYSKMIDDELEYAMNLTSFKKKKRGLSNGSKRNLALQSFRRIRSFLQKGKSKRYTFPSMNRHLRLAIHKFAEACGIPSKSHGKEGRRSVTVCRVSSWKFPQEETIETILNEVGLGSDINTKNKKKIPKRTTLNMASASTHSARGRRELERSLAVDIGEDNIGHRMLQSMGWSKGQSLGHPNREEAGLTQPVQVHIRPPRAGLGSGEGPR</sequence>
<dbReference type="InterPro" id="IPR001374">
    <property type="entry name" value="R3H_dom"/>
</dbReference>
<dbReference type="EMBL" id="BQMJ01000051">
    <property type="protein sequence ID" value="GJQ14097.1"/>
    <property type="molecule type" value="Genomic_DNA"/>
</dbReference>
<dbReference type="AlphaFoldDB" id="A0A9C7Q2Q1"/>
<dbReference type="InterPro" id="IPR036867">
    <property type="entry name" value="R3H_dom_sf"/>
</dbReference>
<dbReference type="Gene3D" id="3.30.1370.50">
    <property type="entry name" value="R3H-like domain"/>
    <property type="match status" value="1"/>
</dbReference>
<gene>
    <name evidence="4" type="ORF">GpartN1_g5888.t1</name>
</gene>
<dbReference type="OrthoDB" id="21470at2759"/>
<comment type="caution">
    <text evidence="4">The sequence shown here is derived from an EMBL/GenBank/DDBJ whole genome shotgun (WGS) entry which is preliminary data.</text>
</comment>